<name>A0A517Q0S2_9PLAN</name>
<evidence type="ECO:0000256" key="1">
    <source>
        <dbReference type="SAM" id="MobiDB-lite"/>
    </source>
</evidence>
<feature type="compositionally biased region" description="Basic and acidic residues" evidence="1">
    <location>
        <begin position="1"/>
        <end position="16"/>
    </location>
</feature>
<gene>
    <name evidence="2" type="ORF">Enr10x_04710</name>
</gene>
<evidence type="ECO:0000313" key="3">
    <source>
        <dbReference type="Proteomes" id="UP000315647"/>
    </source>
</evidence>
<organism evidence="2 3">
    <name type="scientific">Gimesia panareensis</name>
    <dbReference type="NCBI Taxonomy" id="2527978"/>
    <lineage>
        <taxon>Bacteria</taxon>
        <taxon>Pseudomonadati</taxon>
        <taxon>Planctomycetota</taxon>
        <taxon>Planctomycetia</taxon>
        <taxon>Planctomycetales</taxon>
        <taxon>Planctomycetaceae</taxon>
        <taxon>Gimesia</taxon>
    </lineage>
</organism>
<evidence type="ECO:0000313" key="2">
    <source>
        <dbReference type="EMBL" id="QDT25176.1"/>
    </source>
</evidence>
<keyword evidence="3" id="KW-1185">Reference proteome</keyword>
<dbReference type="AlphaFoldDB" id="A0A517Q0S2"/>
<dbReference type="Proteomes" id="UP000315647">
    <property type="component" value="Chromosome"/>
</dbReference>
<sequence length="114" mass="13423">MFHKSHMDSYNHKFPHDTQGFVPHPGDHWRDMNFEQEGLDPDEEGISVEEHDRRVAYLNATWWPEVLKRVEEEKQRLEAEHGETFVQHWKHVLEVKASHPHGFGVGTEDTGIDD</sequence>
<proteinExistence type="predicted"/>
<dbReference type="EMBL" id="CP037421">
    <property type="protein sequence ID" value="QDT25176.1"/>
    <property type="molecule type" value="Genomic_DNA"/>
</dbReference>
<feature type="region of interest" description="Disordered" evidence="1">
    <location>
        <begin position="1"/>
        <end position="39"/>
    </location>
</feature>
<reference evidence="2 3" key="1">
    <citation type="submission" date="2019-03" db="EMBL/GenBank/DDBJ databases">
        <title>Deep-cultivation of Planctomycetes and their phenomic and genomic characterization uncovers novel biology.</title>
        <authorList>
            <person name="Wiegand S."/>
            <person name="Jogler M."/>
            <person name="Boedeker C."/>
            <person name="Pinto D."/>
            <person name="Vollmers J."/>
            <person name="Rivas-Marin E."/>
            <person name="Kohn T."/>
            <person name="Peeters S.H."/>
            <person name="Heuer A."/>
            <person name="Rast P."/>
            <person name="Oberbeckmann S."/>
            <person name="Bunk B."/>
            <person name="Jeske O."/>
            <person name="Meyerdierks A."/>
            <person name="Storesund J.E."/>
            <person name="Kallscheuer N."/>
            <person name="Luecker S."/>
            <person name="Lage O.M."/>
            <person name="Pohl T."/>
            <person name="Merkel B.J."/>
            <person name="Hornburger P."/>
            <person name="Mueller R.-W."/>
            <person name="Bruemmer F."/>
            <person name="Labrenz M."/>
            <person name="Spormann A.M."/>
            <person name="Op den Camp H."/>
            <person name="Overmann J."/>
            <person name="Amann R."/>
            <person name="Jetten M.S.M."/>
            <person name="Mascher T."/>
            <person name="Medema M.H."/>
            <person name="Devos D.P."/>
            <person name="Kaster A.-K."/>
            <person name="Ovreas L."/>
            <person name="Rohde M."/>
            <person name="Galperin M.Y."/>
            <person name="Jogler C."/>
        </authorList>
    </citation>
    <scope>NUCLEOTIDE SEQUENCE [LARGE SCALE GENOMIC DNA]</scope>
    <source>
        <strain evidence="2 3">Enr10</strain>
    </source>
</reference>
<accession>A0A517Q0S2</accession>
<protein>
    <submittedName>
        <fullName evidence="2">Uncharacterized protein</fullName>
    </submittedName>
</protein>
<dbReference type="RefSeq" id="WP_145448018.1">
    <property type="nucleotide sequence ID" value="NZ_CP037421.1"/>
</dbReference>